<dbReference type="Ensembl" id="ENSOSUT00000006449.1">
    <property type="protein sequence ID" value="ENSOSUP00000006207.1"/>
    <property type="gene ID" value="ENSOSUG00000004633.1"/>
</dbReference>
<dbReference type="Proteomes" id="UP000694552">
    <property type="component" value="Unplaced"/>
</dbReference>
<protein>
    <submittedName>
        <fullName evidence="1">Uncharacterized protein</fullName>
    </submittedName>
</protein>
<proteinExistence type="predicted"/>
<name>A0A8C8AM62_9STRI</name>
<dbReference type="AlphaFoldDB" id="A0A8C8AM62"/>
<sequence>GAGDSPSPPPAVLAASSRFVLWKSPDFPLLPAVLLCPAEDNGSFSHSPSPQILPGWDGAALPPGPPVSMLETPALLDVRAGIRAGMRLRRRTRCWSLPCWGWPEGNLSVQLSAELWFWSAHEPLSSQRLIWLQIRQALGFPGSDEPMAVPGQARGGFLQLSILPLPPSPLALQPFLLWLPSPRAGT</sequence>
<evidence type="ECO:0000313" key="2">
    <source>
        <dbReference type="Proteomes" id="UP000694552"/>
    </source>
</evidence>
<organism evidence="1 2">
    <name type="scientific">Otus sunia</name>
    <name type="common">Oriental scops-owl</name>
    <dbReference type="NCBI Taxonomy" id="257818"/>
    <lineage>
        <taxon>Eukaryota</taxon>
        <taxon>Metazoa</taxon>
        <taxon>Chordata</taxon>
        <taxon>Craniata</taxon>
        <taxon>Vertebrata</taxon>
        <taxon>Euteleostomi</taxon>
        <taxon>Archelosauria</taxon>
        <taxon>Archosauria</taxon>
        <taxon>Dinosauria</taxon>
        <taxon>Saurischia</taxon>
        <taxon>Theropoda</taxon>
        <taxon>Coelurosauria</taxon>
        <taxon>Aves</taxon>
        <taxon>Neognathae</taxon>
        <taxon>Neoaves</taxon>
        <taxon>Telluraves</taxon>
        <taxon>Strigiformes</taxon>
        <taxon>Strigidae</taxon>
        <taxon>Otus</taxon>
    </lineage>
</organism>
<keyword evidence="2" id="KW-1185">Reference proteome</keyword>
<reference evidence="1" key="2">
    <citation type="submission" date="2025-09" db="UniProtKB">
        <authorList>
            <consortium name="Ensembl"/>
        </authorList>
    </citation>
    <scope>IDENTIFICATION</scope>
</reference>
<evidence type="ECO:0000313" key="1">
    <source>
        <dbReference type="Ensembl" id="ENSOSUP00000006207.1"/>
    </source>
</evidence>
<reference evidence="1" key="1">
    <citation type="submission" date="2025-08" db="UniProtKB">
        <authorList>
            <consortium name="Ensembl"/>
        </authorList>
    </citation>
    <scope>IDENTIFICATION</scope>
</reference>
<accession>A0A8C8AM62</accession>